<organism evidence="2 3">
    <name type="scientific">Streptomyces roseoviridis</name>
    <dbReference type="NCBI Taxonomy" id="67361"/>
    <lineage>
        <taxon>Bacteria</taxon>
        <taxon>Bacillati</taxon>
        <taxon>Actinomycetota</taxon>
        <taxon>Actinomycetes</taxon>
        <taxon>Kitasatosporales</taxon>
        <taxon>Streptomycetaceae</taxon>
        <taxon>Streptomyces</taxon>
    </lineage>
</organism>
<feature type="transmembrane region" description="Helical" evidence="1">
    <location>
        <begin position="190"/>
        <end position="210"/>
    </location>
</feature>
<feature type="transmembrane region" description="Helical" evidence="1">
    <location>
        <begin position="75"/>
        <end position="97"/>
    </location>
</feature>
<comment type="caution">
    <text evidence="2">The sequence shown here is derived from an EMBL/GenBank/DDBJ whole genome shotgun (WGS) entry which is preliminary data.</text>
</comment>
<feature type="transmembrane region" description="Helical" evidence="1">
    <location>
        <begin position="24"/>
        <end position="44"/>
    </location>
</feature>
<protein>
    <submittedName>
        <fullName evidence="2">ABC transporter permease</fullName>
    </submittedName>
</protein>
<keyword evidence="1" id="KW-0812">Transmembrane</keyword>
<dbReference type="EMBL" id="JBHMCT010000003">
    <property type="protein sequence ID" value="MFB9552816.1"/>
    <property type="molecule type" value="Genomic_DNA"/>
</dbReference>
<evidence type="ECO:0000256" key="1">
    <source>
        <dbReference type="SAM" id="Phobius"/>
    </source>
</evidence>
<accession>A0ABV5QH62</accession>
<proteinExistence type="predicted"/>
<feature type="transmembrane region" description="Helical" evidence="1">
    <location>
        <begin position="161"/>
        <end position="183"/>
    </location>
</feature>
<keyword evidence="3" id="KW-1185">Reference proteome</keyword>
<reference evidence="2 3" key="1">
    <citation type="submission" date="2024-09" db="EMBL/GenBank/DDBJ databases">
        <authorList>
            <person name="Sun Q."/>
            <person name="Mori K."/>
        </authorList>
    </citation>
    <scope>NUCLEOTIDE SEQUENCE [LARGE SCALE GENOMIC DNA]</scope>
    <source>
        <strain evidence="2 3">JCM 4414</strain>
    </source>
</reference>
<evidence type="ECO:0000313" key="2">
    <source>
        <dbReference type="EMBL" id="MFB9552816.1"/>
    </source>
</evidence>
<feature type="transmembrane region" description="Helical" evidence="1">
    <location>
        <begin position="117"/>
        <end position="141"/>
    </location>
</feature>
<keyword evidence="1" id="KW-1133">Transmembrane helix</keyword>
<dbReference type="RefSeq" id="WP_345486687.1">
    <property type="nucleotide sequence ID" value="NZ_BAAAWU010000001.1"/>
</dbReference>
<gene>
    <name evidence="2" type="ORF">ACFFTP_01225</name>
</gene>
<evidence type="ECO:0000313" key="3">
    <source>
        <dbReference type="Proteomes" id="UP001589716"/>
    </source>
</evidence>
<sequence>MSTLSTLTPKGSYWVTVRQHRRTLWAAAAAVALALAVIGSLRIWDARTPDSLLRQDQWVPANDSGHAALRLAVEYGGGALILLPLLVAAFVAGPLVAREYETGTYRLSLTQSVRPVVWLRTKLVTATVAALLTALALTGVFRIGWVRVSGPGGTAWDPGPYVATGVVLFAQLLAAVAVGALIGQLIRRTLLAMATTGLVLGVVLLVLGRLRWSLLPVERITGPAAAPLWPSPRSLVMEEGMLTATGDRFDQGICWSEVNRTPGLDADPNLWEKVFARCLDQNGITTRFVDYHPPARFWPTQLAETGIVLALAALALFAAFRVLRARHP</sequence>
<name>A0ABV5QH62_9ACTN</name>
<keyword evidence="1" id="KW-0472">Membrane</keyword>
<feature type="transmembrane region" description="Helical" evidence="1">
    <location>
        <begin position="302"/>
        <end position="323"/>
    </location>
</feature>
<dbReference type="Proteomes" id="UP001589716">
    <property type="component" value="Unassembled WGS sequence"/>
</dbReference>